<dbReference type="GO" id="GO:0035303">
    <property type="term" value="P:regulation of dephosphorylation"/>
    <property type="evidence" value="ECO:0007669"/>
    <property type="project" value="TreeGrafter"/>
</dbReference>
<dbReference type="Gene3D" id="1.25.40.540">
    <property type="entry name" value="TAP42-like family"/>
    <property type="match status" value="1"/>
</dbReference>
<dbReference type="EMBL" id="KB740648">
    <property type="protein sequence ID" value="ENN79741.1"/>
    <property type="molecule type" value="Genomic_DNA"/>
</dbReference>
<feature type="region of interest" description="Disordered" evidence="3">
    <location>
        <begin position="224"/>
        <end position="243"/>
    </location>
</feature>
<evidence type="ECO:0000256" key="1">
    <source>
        <dbReference type="ARBA" id="ARBA00034730"/>
    </source>
</evidence>
<reference evidence="4 6" key="1">
    <citation type="journal article" date="2013" name="Genome Biol.">
        <title>Draft genome of the mountain pine beetle, Dendroctonus ponderosae Hopkins, a major forest pest.</title>
        <authorList>
            <person name="Keeling C.I."/>
            <person name="Yuen M.M."/>
            <person name="Liao N.Y."/>
            <person name="Docking T.R."/>
            <person name="Chan S.K."/>
            <person name="Taylor G.A."/>
            <person name="Palmquist D.L."/>
            <person name="Jackman S.D."/>
            <person name="Nguyen A."/>
            <person name="Li M."/>
            <person name="Henderson H."/>
            <person name="Janes J.K."/>
            <person name="Zhao Y."/>
            <person name="Pandoh P."/>
            <person name="Moore R."/>
            <person name="Sperling F.A."/>
            <person name="Huber D.P."/>
            <person name="Birol I."/>
            <person name="Jones S.J."/>
            <person name="Bohlmann J."/>
        </authorList>
    </citation>
    <scope>NUCLEOTIDE SEQUENCE</scope>
</reference>
<dbReference type="HOGENOM" id="CLU_041824_1_0_1"/>
<dbReference type="PANTHER" id="PTHR10933">
    <property type="entry name" value="IMMUNOGLOBULIN-BINDING PROTEIN 1"/>
    <property type="match status" value="1"/>
</dbReference>
<protein>
    <recommendedName>
        <fullName evidence="7">Immunoglobulin-binding protein 1</fullName>
    </recommendedName>
</protein>
<dbReference type="OrthoDB" id="10261753at2759"/>
<dbReference type="GO" id="GO:0051721">
    <property type="term" value="F:protein phosphatase 2A binding"/>
    <property type="evidence" value="ECO:0007669"/>
    <property type="project" value="TreeGrafter"/>
</dbReference>
<dbReference type="Pfam" id="PF04177">
    <property type="entry name" value="TAP42"/>
    <property type="match status" value="1"/>
</dbReference>
<dbReference type="AlphaFoldDB" id="N6UGG8"/>
<sequence>MAAADEDVSKNLHAIFHEGLNLYNKISQSNEPTQSLEVQRDVKKAISCLEQATRLVSVADIFSSNEEIEELSTSDIQYLLLPALLGSLTSKLTSRERKEVIEIAEIYLLDFLQRTNSYKLSNYKIRKGDGEAEQTDGSNRSEIEQLTIAVNTRNSKIQKFKEFKELKTQLENLKKNVENEHADEEIKRNYFLTMIKVMIHEAIDELDSIKMEKPILAHIAQIKQDGGPKLKRQPPPPPPLKPIIITKDQVQKAIYGAGYPSMPTMTVDEFYEKRVAEGAFPDPNKPRTGPMSMQEASLAGISLNDSDKEDEENENKVEADDDENIQRLRARDEYKDEHRRGWGNRMNRS</sequence>
<feature type="region of interest" description="Disordered" evidence="3">
    <location>
        <begin position="278"/>
        <end position="349"/>
    </location>
</feature>
<organism evidence="4">
    <name type="scientific">Dendroctonus ponderosae</name>
    <name type="common">Mountain pine beetle</name>
    <dbReference type="NCBI Taxonomy" id="77166"/>
    <lineage>
        <taxon>Eukaryota</taxon>
        <taxon>Metazoa</taxon>
        <taxon>Ecdysozoa</taxon>
        <taxon>Arthropoda</taxon>
        <taxon>Hexapoda</taxon>
        <taxon>Insecta</taxon>
        <taxon>Pterygota</taxon>
        <taxon>Neoptera</taxon>
        <taxon>Endopterygota</taxon>
        <taxon>Coleoptera</taxon>
        <taxon>Polyphaga</taxon>
        <taxon>Cucujiformia</taxon>
        <taxon>Curculionidae</taxon>
        <taxon>Scolytinae</taxon>
        <taxon>Dendroctonus</taxon>
    </lineage>
</organism>
<proteinExistence type="inferred from homology"/>
<evidence type="ECO:0008006" key="7">
    <source>
        <dbReference type="Google" id="ProtNLM"/>
    </source>
</evidence>
<evidence type="ECO:0000313" key="4">
    <source>
        <dbReference type="EMBL" id="ENN79741.1"/>
    </source>
</evidence>
<evidence type="ECO:0000313" key="6">
    <source>
        <dbReference type="Proteomes" id="UP000019118"/>
    </source>
</evidence>
<dbReference type="PANTHER" id="PTHR10933:SF9">
    <property type="entry name" value="IMMUNOGLOBULIN-BINDING PROTEIN 1"/>
    <property type="match status" value="1"/>
</dbReference>
<dbReference type="EnsemblMetazoa" id="XM_019900265.1">
    <property type="protein sequence ID" value="XP_019755824.1"/>
    <property type="gene ID" value="LOC109534534"/>
</dbReference>
<feature type="coiled-coil region" evidence="2">
    <location>
        <begin position="156"/>
        <end position="187"/>
    </location>
</feature>
<gene>
    <name evidence="5" type="primary">109534534</name>
    <name evidence="4" type="ORF">YQE_03797</name>
</gene>
<reference evidence="5" key="2">
    <citation type="submission" date="2024-08" db="UniProtKB">
        <authorList>
            <consortium name="EnsemblMetazoa"/>
        </authorList>
    </citation>
    <scope>IDENTIFICATION</scope>
</reference>
<evidence type="ECO:0000256" key="2">
    <source>
        <dbReference type="SAM" id="Coils"/>
    </source>
</evidence>
<comment type="similarity">
    <text evidence="1">Belongs to the IGBP1/TAP42 family.</text>
</comment>
<accession>N6UGG8</accession>
<evidence type="ECO:0000313" key="5">
    <source>
        <dbReference type="EnsemblMetazoa" id="XP_019755824.1"/>
    </source>
</evidence>
<dbReference type="InterPro" id="IPR038511">
    <property type="entry name" value="TAP42/TAP46-like_sf"/>
</dbReference>
<dbReference type="GO" id="GO:0009966">
    <property type="term" value="P:regulation of signal transduction"/>
    <property type="evidence" value="ECO:0007669"/>
    <property type="project" value="InterPro"/>
</dbReference>
<dbReference type="KEGG" id="dpa:109534534"/>
<dbReference type="Proteomes" id="UP000019118">
    <property type="component" value="Unassembled WGS sequence"/>
</dbReference>
<dbReference type="OMA" id="EYELCEA"/>
<dbReference type="FunFam" id="1.25.40.540:FF:000003">
    <property type="entry name" value="Immunoglobulin (CD79A)-binding protein 1"/>
    <property type="match status" value="1"/>
</dbReference>
<name>N6UGG8_DENPD</name>
<evidence type="ECO:0000256" key="3">
    <source>
        <dbReference type="SAM" id="MobiDB-lite"/>
    </source>
</evidence>
<keyword evidence="2" id="KW-0175">Coiled coil</keyword>
<dbReference type="GO" id="GO:0005829">
    <property type="term" value="C:cytosol"/>
    <property type="evidence" value="ECO:0007669"/>
    <property type="project" value="TreeGrafter"/>
</dbReference>
<feature type="compositionally biased region" description="Basic and acidic residues" evidence="3">
    <location>
        <begin position="314"/>
        <end position="340"/>
    </location>
</feature>
<keyword evidence="6" id="KW-1185">Reference proteome</keyword>
<dbReference type="InterPro" id="IPR007304">
    <property type="entry name" value="TAP46-like"/>
</dbReference>
<feature type="non-terminal residue" evidence="4">
    <location>
        <position position="1"/>
    </location>
</feature>